<evidence type="ECO:0000256" key="9">
    <source>
        <dbReference type="ARBA" id="ARBA00031076"/>
    </source>
</evidence>
<protein>
    <recommendedName>
        <fullName evidence="7">pullulanase</fullName>
        <ecNumber evidence="7">3.2.1.41</ecNumber>
    </recommendedName>
    <alternativeName>
        <fullName evidence="8">Alpha-dextrin endo-1,6-alpha-glucosidase</fullName>
    </alternativeName>
    <alternativeName>
        <fullName evidence="9">Pullulan 6-glucanohydrolase</fullName>
    </alternativeName>
</protein>
<keyword evidence="4" id="KW-0106">Calcium</keyword>
<dbReference type="Proteomes" id="UP000257143">
    <property type="component" value="Unassembled WGS sequence"/>
</dbReference>
<name>A0A3D8PKR6_9BACI</name>
<dbReference type="InterPro" id="IPR006047">
    <property type="entry name" value="GH13_cat_dom"/>
</dbReference>
<feature type="domain" description="Glycosyl hydrolase family 13 catalytic" evidence="10">
    <location>
        <begin position="1299"/>
        <end position="1704"/>
    </location>
</feature>
<dbReference type="SUPFAM" id="SSF81296">
    <property type="entry name" value="E set domains"/>
    <property type="match status" value="1"/>
</dbReference>
<dbReference type="InterPro" id="IPR004193">
    <property type="entry name" value="Glyco_hydro_13_N"/>
</dbReference>
<dbReference type="CDD" id="cd11341">
    <property type="entry name" value="AmyAc_Pullulanase_LD-like"/>
    <property type="match status" value="1"/>
</dbReference>
<dbReference type="InterPro" id="IPR013784">
    <property type="entry name" value="Carb-bd-like_fold"/>
</dbReference>
<dbReference type="NCBIfam" id="TIGR02102">
    <property type="entry name" value="pullulan_Gpos"/>
    <property type="match status" value="1"/>
</dbReference>
<dbReference type="Gene3D" id="2.60.40.1220">
    <property type="match status" value="1"/>
</dbReference>
<keyword evidence="2" id="KW-0732">Signal</keyword>
<evidence type="ECO:0000256" key="6">
    <source>
        <dbReference type="ARBA" id="ARBA00023965"/>
    </source>
</evidence>
<dbReference type="CDD" id="cd10315">
    <property type="entry name" value="CBM41_pullulanase"/>
    <property type="match status" value="3"/>
</dbReference>
<comment type="caution">
    <text evidence="11">The sequence shown here is derived from an EMBL/GenBank/DDBJ whole genome shotgun (WGS) entry which is preliminary data.</text>
</comment>
<keyword evidence="5" id="KW-0326">Glycosidase</keyword>
<proteinExistence type="inferred from homology"/>
<organism evidence="11 12">
    <name type="scientific">Oceanobacillus arenosus</name>
    <dbReference type="NCBI Taxonomy" id="1229153"/>
    <lineage>
        <taxon>Bacteria</taxon>
        <taxon>Bacillati</taxon>
        <taxon>Bacillota</taxon>
        <taxon>Bacilli</taxon>
        <taxon>Bacillales</taxon>
        <taxon>Bacillaceae</taxon>
        <taxon>Oceanobacillus</taxon>
    </lineage>
</organism>
<evidence type="ECO:0000313" key="11">
    <source>
        <dbReference type="EMBL" id="RDW15821.1"/>
    </source>
</evidence>
<evidence type="ECO:0000256" key="8">
    <source>
        <dbReference type="ARBA" id="ARBA00029618"/>
    </source>
</evidence>
<keyword evidence="12" id="KW-1185">Reference proteome</keyword>
<dbReference type="Pfam" id="PF00128">
    <property type="entry name" value="Alpha-amylase"/>
    <property type="match status" value="3"/>
</dbReference>
<accession>A0A3D8PKR6</accession>
<feature type="domain" description="Glycosyl hydrolase family 13 catalytic" evidence="10">
    <location>
        <begin position="349"/>
        <end position="734"/>
    </location>
</feature>
<dbReference type="Gene3D" id="2.60.40.10">
    <property type="entry name" value="Immunoglobulins"/>
    <property type="match status" value="1"/>
</dbReference>
<evidence type="ECO:0000256" key="4">
    <source>
        <dbReference type="ARBA" id="ARBA00022837"/>
    </source>
</evidence>
<dbReference type="SUPFAM" id="SSF51445">
    <property type="entry name" value="(Trans)glycosidases"/>
    <property type="match status" value="2"/>
</dbReference>
<gene>
    <name evidence="11" type="ORF">CWR48_19030</name>
</gene>
<keyword evidence="3" id="KW-0378">Hydrolase</keyword>
<dbReference type="Pfam" id="PF18033">
    <property type="entry name" value="SpuA_C"/>
    <property type="match status" value="1"/>
</dbReference>
<dbReference type="EMBL" id="PIOC01000032">
    <property type="protein sequence ID" value="RDW15821.1"/>
    <property type="molecule type" value="Genomic_DNA"/>
</dbReference>
<evidence type="ECO:0000256" key="1">
    <source>
        <dbReference type="ARBA" id="ARBA00008061"/>
    </source>
</evidence>
<dbReference type="InterPro" id="IPR017853">
    <property type="entry name" value="GH"/>
</dbReference>
<dbReference type="GO" id="GO:0030246">
    <property type="term" value="F:carbohydrate binding"/>
    <property type="evidence" value="ECO:0007669"/>
    <property type="project" value="InterPro"/>
</dbReference>
<comment type="similarity">
    <text evidence="1">Belongs to the glycosyl hydrolase 13 family.</text>
</comment>
<dbReference type="GO" id="GO:0005975">
    <property type="term" value="P:carbohydrate metabolic process"/>
    <property type="evidence" value="ECO:0007669"/>
    <property type="project" value="InterPro"/>
</dbReference>
<dbReference type="GO" id="GO:0051060">
    <property type="term" value="F:pullulanase activity"/>
    <property type="evidence" value="ECO:0007669"/>
    <property type="project" value="UniProtKB-EC"/>
</dbReference>
<dbReference type="InterPro" id="IPR014756">
    <property type="entry name" value="Ig_E-set"/>
</dbReference>
<dbReference type="Gene3D" id="3.20.20.80">
    <property type="entry name" value="Glycosidases"/>
    <property type="match status" value="2"/>
</dbReference>
<dbReference type="InterPro" id="IPR040806">
    <property type="entry name" value="SpuA_C"/>
</dbReference>
<dbReference type="EC" id="3.2.1.41" evidence="7"/>
<dbReference type="OrthoDB" id="9761875at2"/>
<evidence type="ECO:0000313" key="12">
    <source>
        <dbReference type="Proteomes" id="UP000257143"/>
    </source>
</evidence>
<dbReference type="InterPro" id="IPR011838">
    <property type="entry name" value="Pullulan_Gpos"/>
</dbReference>
<evidence type="ECO:0000256" key="7">
    <source>
        <dbReference type="ARBA" id="ARBA00024062"/>
    </source>
</evidence>
<dbReference type="Gene3D" id="2.60.40.1110">
    <property type="match status" value="3"/>
</dbReference>
<dbReference type="InterPro" id="IPR014755">
    <property type="entry name" value="Cu-Rt/internalin_Ig-like"/>
</dbReference>
<evidence type="ECO:0000259" key="10">
    <source>
        <dbReference type="SMART" id="SM00642"/>
    </source>
</evidence>
<dbReference type="CDD" id="cd02860">
    <property type="entry name" value="E_set_Pullulanase"/>
    <property type="match status" value="1"/>
</dbReference>
<dbReference type="SMART" id="SM00642">
    <property type="entry name" value="Aamy"/>
    <property type="match status" value="2"/>
</dbReference>
<dbReference type="Pfam" id="PF02922">
    <property type="entry name" value="CBM_48"/>
    <property type="match status" value="1"/>
</dbReference>
<dbReference type="PANTHER" id="PTHR43002">
    <property type="entry name" value="GLYCOGEN DEBRANCHING ENZYME"/>
    <property type="match status" value="1"/>
</dbReference>
<dbReference type="InterPro" id="IPR013783">
    <property type="entry name" value="Ig-like_fold"/>
</dbReference>
<dbReference type="InterPro" id="IPR013780">
    <property type="entry name" value="Glyco_hydro_b"/>
</dbReference>
<evidence type="ECO:0000256" key="3">
    <source>
        <dbReference type="ARBA" id="ARBA00022801"/>
    </source>
</evidence>
<sequence length="1853" mass="208460">MRKSLGRRFTALIMIFMMILSATLPFVSIQQVHADSNTDNRTVRLTYEREDGNYDSWDVWVWNTGVQDDNIDFTGFENGLATAFIEVAPTTKEIGFIIRKKDWGDREPNGQHIDRFIQINQQETVTKVSVQQGNKDVHIVPEIPKAQINNGNATFYYRDSDLYLNDAMDSLEKVELKVAGDTFEMAYDEANERYEYIYADFPEGTYPYSFLVTEDGQTEEVTNPYYEESIIENLIVDMAVSATITPESINYNENAVLSLNIENESGAGIREIFADMSSLGGPEKLEINSELNEVTIAVKEDVPAGVKEIPLTIVDEFGKAHNGTTTVEVKTREFAEGEDFDWDEAVIYFLLTDRFFDGDESNNDPYGLNYDTSKPGTYHGGDLKGITEKLDYLDNLGVNTIWISPIVENIKYDVRYNSQDAYPDQPFYGYHGYWGSDFENLNPHFGDIGDLHELIDEAAARDMKIMVDVVLNHVGYGLKEIDGELPEAEQPLGYPTDEERSVYNSLLRQGSDVGNDEVTGELAGLPDFTTENPEVRDQVIDWQKDWIEKSRTENGNAISYFRVDTVKHVDHITWKAFKNALTSEDPSFKMIGEAWGASQHEDFGFLEKGEMDSLLDFEFKNIARDFVNGNVEDANQLLESRNSGLSNTATLGQFLGSHDEDGFLYSVGNDEGKLKAAATLQLTAKGQPVIYYGEELGLSGANNYPIQDNRYNMDFELAKDNAILAHYEKVLDFREEFSETLSRGSRDDIAGSDAEQFLLVERTHKEDSVYVGLNVSNDEKEVKLAVDSGETVVTDHYSGNVYRADGDQTISITLPSLADGGTVLLTAAYGTIIEEGNLEDEEIPEDTLRVHYERSDIDFAGLGLWFWGDVETPSEQNGSWPGGASPFTDNRLTDYGAYVDIKLTEAAETVGMLVNNSNGSNVTPDISVDILSPEMNEIWLSEDGYVSLYEPANLDPNTLRINYLSEDEAYEPWGVWTWGDVLEPNVNWPMGAHAFSNEQVGKYGAYVDVDLVEDAKEIGFLLVERQDGGNQTGDMSFSELDAHHQIFLKEGDETVYTNPYYVFEEGIKYGELVALDQIDLSFTSTVDFSEQELFEGIELKDKDGNDVKISSVTKNEDGKTVHLKGSFSAELAPYLATFMNQSVQVNKSYKLTDELFSYDGDDLGATLNKNKSATLKVWSPSADNVSVILYDKKDQDKVVGEPVPMKKDEGGVWEVTLNKGNTGVPNLTGYYYHYEIERDGEKVLALDPYAKSMATWNVEEVDEIPVGKAAIVDPAKIGPTLRYADIDGFEEREDAIIYEAHVRDFTSDPSIADDLNSDFGTFAAFIEKLDYLEELGVTHIQLLPVMNYYNVNEFDRERLLDYSSSDNNYNWGYDPHSYFSLTGMYSEDPDDAEERIKEFKFLIKEIHKRDMGVVLDVVYNHTAKVDIFENLEPNYYHFMDADGTPRESFGGGRLGTTHEMTRKVLVDSITYWVDEFKVDGFRFDMMGDHDAETIQMAYDKAKELNPNILMIGEGWRTYAGDENGGDVMPADQDWMQHTDSVASFSDEIRNELKSGFGSEGEPRFLTGGARNIQQIFDNVTANPHNFLADDPGDVVSYIAAHDNLTLHDVIAQSIKKDPKDHEEEIHKRIRLGNTLVLTSQGTAFLHSGQEYGRTKQFRHEDYKGSVANPPYKSTFMTDVEGNPFEYPYFIHDSYDSTDEVNKFDWEKATNSKVNPVHTETKNYTEGLIELRRSTDAFTLSTRDEVNTNVNLIEAPEIQEQDLIIGYRAKAPEGKEAYYVFINADDKARTLTLTDYDLSDGKIMVDSDEAGITEVRNPTGFKLSPDAITIDPLTAVIVKVGGEKQPGKGKNVKK</sequence>
<reference evidence="12" key="1">
    <citation type="submission" date="2017-11" db="EMBL/GenBank/DDBJ databases">
        <authorList>
            <person name="Zhu W."/>
        </authorList>
    </citation>
    <scope>NUCLEOTIDE SEQUENCE [LARGE SCALE GENOMIC DNA]</scope>
    <source>
        <strain evidence="12">CAU 1183</strain>
    </source>
</reference>
<dbReference type="SUPFAM" id="SSF51011">
    <property type="entry name" value="Glycosyl hydrolase domain"/>
    <property type="match status" value="1"/>
</dbReference>
<comment type="catalytic activity">
    <reaction evidence="6">
        <text>Hydrolysis of (1-&gt;6)-alpha-D-glucosidic linkages in pullulan, amylopectin and glycogen, and in the alpha- and beta-limit dextrins of amylopectin and glycogen.</text>
        <dbReference type="EC" id="3.2.1.41"/>
    </reaction>
</comment>
<dbReference type="InterPro" id="IPR005323">
    <property type="entry name" value="CBM41_pullulanase"/>
</dbReference>
<dbReference type="Gene3D" id="2.60.40.1180">
    <property type="entry name" value="Golgi alpha-mannosidase II"/>
    <property type="match status" value="2"/>
</dbReference>
<dbReference type="Pfam" id="PF03714">
    <property type="entry name" value="PUD"/>
    <property type="match status" value="3"/>
</dbReference>
<dbReference type="SUPFAM" id="SSF49452">
    <property type="entry name" value="Starch-binding domain-like"/>
    <property type="match status" value="3"/>
</dbReference>
<evidence type="ECO:0000256" key="5">
    <source>
        <dbReference type="ARBA" id="ARBA00023295"/>
    </source>
</evidence>
<evidence type="ECO:0000256" key="2">
    <source>
        <dbReference type="ARBA" id="ARBA00022729"/>
    </source>
</evidence>
<dbReference type="RefSeq" id="WP_115774875.1">
    <property type="nucleotide sequence ID" value="NZ_PIOC01000032.1"/>
</dbReference>